<accession>A0A4C1UU85</accession>
<evidence type="ECO:0000313" key="2">
    <source>
        <dbReference type="Proteomes" id="UP000299102"/>
    </source>
</evidence>
<organism evidence="1 2">
    <name type="scientific">Eumeta variegata</name>
    <name type="common">Bagworm moth</name>
    <name type="synonym">Eumeta japonica</name>
    <dbReference type="NCBI Taxonomy" id="151549"/>
    <lineage>
        <taxon>Eukaryota</taxon>
        <taxon>Metazoa</taxon>
        <taxon>Ecdysozoa</taxon>
        <taxon>Arthropoda</taxon>
        <taxon>Hexapoda</taxon>
        <taxon>Insecta</taxon>
        <taxon>Pterygota</taxon>
        <taxon>Neoptera</taxon>
        <taxon>Endopterygota</taxon>
        <taxon>Lepidoptera</taxon>
        <taxon>Glossata</taxon>
        <taxon>Ditrysia</taxon>
        <taxon>Tineoidea</taxon>
        <taxon>Psychidae</taxon>
        <taxon>Oiketicinae</taxon>
        <taxon>Eumeta</taxon>
    </lineage>
</organism>
<comment type="caution">
    <text evidence="1">The sequence shown here is derived from an EMBL/GenBank/DDBJ whole genome shotgun (WGS) entry which is preliminary data.</text>
</comment>
<dbReference type="AlphaFoldDB" id="A0A4C1UU85"/>
<dbReference type="EMBL" id="BGZK01000222">
    <property type="protein sequence ID" value="GBP29587.1"/>
    <property type="molecule type" value="Genomic_DNA"/>
</dbReference>
<sequence>MRKASSLKDQLSTMYILCLYKSKKKCVFFVPCILLFSRRFASVRALGRTRKNRRPMDLLAPVRERVGLTAAATRQVHTRHDDSFEMHVRRQQETNEIEPDEKAGRQRAANSFFTHRRYSTALKFVEPVALDEPLNAIGSYSMIIFEIAQTITRKCSYTVL</sequence>
<protein>
    <submittedName>
        <fullName evidence="1">Uncharacterized protein</fullName>
    </submittedName>
</protein>
<keyword evidence="2" id="KW-1185">Reference proteome</keyword>
<name>A0A4C1UU85_EUMVA</name>
<reference evidence="1 2" key="1">
    <citation type="journal article" date="2019" name="Commun. Biol.">
        <title>The bagworm genome reveals a unique fibroin gene that provides high tensile strength.</title>
        <authorList>
            <person name="Kono N."/>
            <person name="Nakamura H."/>
            <person name="Ohtoshi R."/>
            <person name="Tomita M."/>
            <person name="Numata K."/>
            <person name="Arakawa K."/>
        </authorList>
    </citation>
    <scope>NUCLEOTIDE SEQUENCE [LARGE SCALE GENOMIC DNA]</scope>
</reference>
<evidence type="ECO:0000313" key="1">
    <source>
        <dbReference type="EMBL" id="GBP29587.1"/>
    </source>
</evidence>
<gene>
    <name evidence="1" type="ORF">EVAR_79136_1</name>
</gene>
<dbReference type="Proteomes" id="UP000299102">
    <property type="component" value="Unassembled WGS sequence"/>
</dbReference>
<proteinExistence type="predicted"/>